<reference evidence="2 3" key="1">
    <citation type="submission" date="2018-03" db="EMBL/GenBank/DDBJ databases">
        <title>The draft genome of Mesorhizobium soli JCM 19897.</title>
        <authorList>
            <person name="Li L."/>
            <person name="Liu L."/>
            <person name="Liang L."/>
            <person name="Wang T."/>
            <person name="Zhang X."/>
        </authorList>
    </citation>
    <scope>NUCLEOTIDE SEQUENCE [LARGE SCALE GENOMIC DNA]</scope>
    <source>
        <strain evidence="2 3">JCM 19897</strain>
    </source>
</reference>
<evidence type="ECO:0000256" key="1">
    <source>
        <dbReference type="SAM" id="MobiDB-lite"/>
    </source>
</evidence>
<dbReference type="EMBL" id="PXYL01000039">
    <property type="protein sequence ID" value="PSJ51373.1"/>
    <property type="molecule type" value="Genomic_DNA"/>
</dbReference>
<name>A0A2P7RMC9_9HYPH</name>
<keyword evidence="3" id="KW-1185">Reference proteome</keyword>
<evidence type="ECO:0000313" key="3">
    <source>
        <dbReference type="Proteomes" id="UP000240653"/>
    </source>
</evidence>
<dbReference type="Proteomes" id="UP000240653">
    <property type="component" value="Unassembled WGS sequence"/>
</dbReference>
<accession>A0A2P7RMC9</accession>
<comment type="caution">
    <text evidence="2">The sequence shown here is derived from an EMBL/GenBank/DDBJ whole genome shotgun (WGS) entry which is preliminary data.</text>
</comment>
<evidence type="ECO:0000313" key="2">
    <source>
        <dbReference type="EMBL" id="PSJ51373.1"/>
    </source>
</evidence>
<sequence length="64" mass="7113">MLDALVQRAVDILGIADQGDRNEAAARILSLYTPRRSKVRGNRGNSGPPTKAAQEQRRKLARER</sequence>
<feature type="compositionally biased region" description="Basic and acidic residues" evidence="1">
    <location>
        <begin position="54"/>
        <end position="64"/>
    </location>
</feature>
<dbReference type="AlphaFoldDB" id="A0A2P7RMC9"/>
<organism evidence="2 3">
    <name type="scientific">Pseudaminobacter soli</name>
    <name type="common">ex Li et al. 2025</name>
    <dbReference type="NCBI Taxonomy" id="1295366"/>
    <lineage>
        <taxon>Bacteria</taxon>
        <taxon>Pseudomonadati</taxon>
        <taxon>Pseudomonadota</taxon>
        <taxon>Alphaproteobacteria</taxon>
        <taxon>Hyphomicrobiales</taxon>
        <taxon>Phyllobacteriaceae</taxon>
        <taxon>Pseudaminobacter</taxon>
    </lineage>
</organism>
<proteinExistence type="predicted"/>
<protein>
    <submittedName>
        <fullName evidence="2">Uncharacterized protein</fullName>
    </submittedName>
</protein>
<gene>
    <name evidence="2" type="ORF">C7I85_29515</name>
</gene>
<feature type="region of interest" description="Disordered" evidence="1">
    <location>
        <begin position="36"/>
        <end position="64"/>
    </location>
</feature>